<evidence type="ECO:0000259" key="1">
    <source>
        <dbReference type="PROSITE" id="PS51340"/>
    </source>
</evidence>
<dbReference type="InterPro" id="IPR011037">
    <property type="entry name" value="Pyrv_Knase-like_insert_dom_sf"/>
</dbReference>
<dbReference type="EMBL" id="JASPKZ010007156">
    <property type="protein sequence ID" value="KAJ9586444.1"/>
    <property type="molecule type" value="Genomic_DNA"/>
</dbReference>
<dbReference type="PANTHER" id="PTHR14237:SF19">
    <property type="entry name" value="MITOCHONDRIAL AMIDOXIME REDUCING COMPONENT 1"/>
    <property type="match status" value="1"/>
</dbReference>
<dbReference type="SUPFAM" id="SSF50800">
    <property type="entry name" value="PK beta-barrel domain-like"/>
    <property type="match status" value="1"/>
</dbReference>
<reference evidence="2" key="2">
    <citation type="submission" date="2023-05" db="EMBL/GenBank/DDBJ databases">
        <authorList>
            <person name="Fouks B."/>
        </authorList>
    </citation>
    <scope>NUCLEOTIDE SEQUENCE</scope>
    <source>
        <strain evidence="2">Stay&amp;Tobe</strain>
        <tissue evidence="2">Testes</tissue>
    </source>
</reference>
<dbReference type="InterPro" id="IPR005303">
    <property type="entry name" value="MOCOS_middle"/>
</dbReference>
<gene>
    <name evidence="2" type="ORF">L9F63_019908</name>
</gene>
<protein>
    <recommendedName>
        <fullName evidence="1">MOSC domain-containing protein</fullName>
    </recommendedName>
</protein>
<dbReference type="Proteomes" id="UP001233999">
    <property type="component" value="Unassembled WGS sequence"/>
</dbReference>
<dbReference type="InterPro" id="IPR005302">
    <property type="entry name" value="MoCF_Sase_C"/>
</dbReference>
<dbReference type="SUPFAM" id="SSF141673">
    <property type="entry name" value="MOSC N-terminal domain-like"/>
    <property type="match status" value="1"/>
</dbReference>
<accession>A0AAD7ZT76</accession>
<name>A0AAD7ZT76_DIPPU</name>
<comment type="caution">
    <text evidence="2">The sequence shown here is derived from an EMBL/GenBank/DDBJ whole genome shotgun (WGS) entry which is preliminary data.</text>
</comment>
<sequence length="549" mass="61100">FEDGTLPFLSIMALHHGFLTLYDLAGNMAAIAEHTFSLARYLFKYLLTLHHSNGAPATVMYCDTDYEDIRTQGNVVTFNMLRSNGEYIGFAEILNMASLNGIQLRTGCFCNPGSCQRHLGLSNDDIKTHFEAGHVCGDDKHLVNGQPTGTIRVSFGYMSTKKDVDKLINMLTCCVVQGAPVQKLPSWWSDFKQVYLSRFDGNHQYNVSPQSSSKFDTKNIAYKSSCAAIKPVYSNKQVTHINSIPKQIMNMKPVSKQVVNDGSMTLTHMFIYPVKSCGAVRVDNWIIGPRGFLFDREWMVVTFAGVSLTQKQESNLCLVEPNIDLGRGVLILQFPDMPDISVPLDAPSSTNDKLKELSLCQSKVCGDRIQGWDCGNEVAVWLSEALGRHGLRLIRQWNSDLRVFKGNKILPGGNNKPVLSLSNQAQFLLISSSSIQWLSDQLDKAEADFDKESLMNRFRSNLVVLGSKPLEETEWTHVQIGNVRFQSEGSCTRCQMICINQSTGEKTQEPFKTLAAALHGKIKFGVYLSHKSDSDNVKISVGDKVTVPV</sequence>
<dbReference type="Pfam" id="PF03476">
    <property type="entry name" value="MOSC_N"/>
    <property type="match status" value="1"/>
</dbReference>
<feature type="non-terminal residue" evidence="2">
    <location>
        <position position="549"/>
    </location>
</feature>
<dbReference type="PANTHER" id="PTHR14237">
    <property type="entry name" value="MOLYBDOPTERIN COFACTOR SULFURASE MOSC"/>
    <property type="match status" value="1"/>
</dbReference>
<feature type="domain" description="MOSC" evidence="1">
    <location>
        <begin position="391"/>
        <end position="548"/>
    </location>
</feature>
<dbReference type="InterPro" id="IPR015424">
    <property type="entry name" value="PyrdxlP-dep_Trfase"/>
</dbReference>
<dbReference type="InterPro" id="IPR015422">
    <property type="entry name" value="PyrdxlP-dep_Trfase_small"/>
</dbReference>
<evidence type="ECO:0000313" key="2">
    <source>
        <dbReference type="EMBL" id="KAJ9586444.1"/>
    </source>
</evidence>
<dbReference type="SUPFAM" id="SSF53383">
    <property type="entry name" value="PLP-dependent transferases"/>
    <property type="match status" value="1"/>
</dbReference>
<dbReference type="GO" id="GO:0030151">
    <property type="term" value="F:molybdenum ion binding"/>
    <property type="evidence" value="ECO:0007669"/>
    <property type="project" value="InterPro"/>
</dbReference>
<dbReference type="PROSITE" id="PS51340">
    <property type="entry name" value="MOSC"/>
    <property type="match status" value="1"/>
</dbReference>
<proteinExistence type="predicted"/>
<keyword evidence="3" id="KW-1185">Reference proteome</keyword>
<dbReference type="GO" id="GO:0003824">
    <property type="term" value="F:catalytic activity"/>
    <property type="evidence" value="ECO:0007669"/>
    <property type="project" value="InterPro"/>
</dbReference>
<dbReference type="AlphaFoldDB" id="A0AAD7ZT76"/>
<reference evidence="2" key="1">
    <citation type="journal article" date="2023" name="IScience">
        <title>Live-bearing cockroach genome reveals convergent evolutionary mechanisms linked to viviparity in insects and beyond.</title>
        <authorList>
            <person name="Fouks B."/>
            <person name="Harrison M.C."/>
            <person name="Mikhailova A.A."/>
            <person name="Marchal E."/>
            <person name="English S."/>
            <person name="Carruthers M."/>
            <person name="Jennings E.C."/>
            <person name="Chiamaka E.L."/>
            <person name="Frigard R.A."/>
            <person name="Pippel M."/>
            <person name="Attardo G.M."/>
            <person name="Benoit J.B."/>
            <person name="Bornberg-Bauer E."/>
            <person name="Tobe S.S."/>
        </authorList>
    </citation>
    <scope>NUCLEOTIDE SEQUENCE</scope>
    <source>
        <strain evidence="2">Stay&amp;Tobe</strain>
    </source>
</reference>
<organism evidence="2 3">
    <name type="scientific">Diploptera punctata</name>
    <name type="common">Pacific beetle cockroach</name>
    <dbReference type="NCBI Taxonomy" id="6984"/>
    <lineage>
        <taxon>Eukaryota</taxon>
        <taxon>Metazoa</taxon>
        <taxon>Ecdysozoa</taxon>
        <taxon>Arthropoda</taxon>
        <taxon>Hexapoda</taxon>
        <taxon>Insecta</taxon>
        <taxon>Pterygota</taxon>
        <taxon>Neoptera</taxon>
        <taxon>Polyneoptera</taxon>
        <taxon>Dictyoptera</taxon>
        <taxon>Blattodea</taxon>
        <taxon>Blaberoidea</taxon>
        <taxon>Blaberidae</taxon>
        <taxon>Diplopterinae</taxon>
        <taxon>Diploptera</taxon>
    </lineage>
</organism>
<evidence type="ECO:0000313" key="3">
    <source>
        <dbReference type="Proteomes" id="UP001233999"/>
    </source>
</evidence>
<dbReference type="Gene3D" id="3.90.1150.10">
    <property type="entry name" value="Aspartate Aminotransferase, domain 1"/>
    <property type="match status" value="1"/>
</dbReference>
<dbReference type="Pfam" id="PF03473">
    <property type="entry name" value="MOSC"/>
    <property type="match status" value="1"/>
</dbReference>
<dbReference type="GO" id="GO:0030170">
    <property type="term" value="F:pyridoxal phosphate binding"/>
    <property type="evidence" value="ECO:0007669"/>
    <property type="project" value="InterPro"/>
</dbReference>